<organism evidence="5 6">
    <name type="scientific">Agromyces terreus</name>
    <dbReference type="NCBI Taxonomy" id="424795"/>
    <lineage>
        <taxon>Bacteria</taxon>
        <taxon>Bacillati</taxon>
        <taxon>Actinomycetota</taxon>
        <taxon>Actinomycetes</taxon>
        <taxon>Micrococcales</taxon>
        <taxon>Microbacteriaceae</taxon>
        <taxon>Agromyces</taxon>
    </lineage>
</organism>
<sequence length="268" mass="28015">MAVFANRLGVEASYAGVFGSDELGVFLRAAIEAEGVSTERSIVRDGETGVSTLRVDDGDRVFLGWNGGGVTVREPVTLDETGLAQPSGFDLVHSSVYSGVETELPRLHETGVLVSYDLSSEPEFRSPDYLDRVAPHLDLALVSCSGLEDADARALLDEIVQRGASVALGTRGTHGALVSDGRVRLEAPARVIDDAGAFVDTMGCGDAFLAGFVVSLFGDGWSRRTPPDVEALAHALAAGADAALTQCFVEGAFGRGRPVGDAVASSMW</sequence>
<keyword evidence="6" id="KW-1185">Reference proteome</keyword>
<evidence type="ECO:0000256" key="1">
    <source>
        <dbReference type="ARBA" id="ARBA00010688"/>
    </source>
</evidence>
<evidence type="ECO:0000313" key="6">
    <source>
        <dbReference type="Proteomes" id="UP001139722"/>
    </source>
</evidence>
<keyword evidence="3 5" id="KW-0418">Kinase</keyword>
<name>A0A9X2H0C8_9MICO</name>
<reference evidence="5" key="1">
    <citation type="submission" date="2022-06" db="EMBL/GenBank/DDBJ databases">
        <title>Sequencing the genomes of 1000 actinobacteria strains.</title>
        <authorList>
            <person name="Klenk H.-P."/>
        </authorList>
    </citation>
    <scope>NUCLEOTIDE SEQUENCE</scope>
    <source>
        <strain evidence="5">DSM 22016</strain>
    </source>
</reference>
<dbReference type="InterPro" id="IPR052700">
    <property type="entry name" value="Carb_kinase_PfkB-like"/>
</dbReference>
<dbReference type="Gene3D" id="3.40.1190.20">
    <property type="match status" value="1"/>
</dbReference>
<dbReference type="GO" id="GO:0016301">
    <property type="term" value="F:kinase activity"/>
    <property type="evidence" value="ECO:0007669"/>
    <property type="project" value="UniProtKB-KW"/>
</dbReference>
<dbReference type="PANTHER" id="PTHR43320:SF3">
    <property type="entry name" value="CARBOHYDRATE KINASE PFKB DOMAIN-CONTAINING PROTEIN"/>
    <property type="match status" value="1"/>
</dbReference>
<gene>
    <name evidence="5" type="ORF">BJ978_001527</name>
</gene>
<dbReference type="InterPro" id="IPR029056">
    <property type="entry name" value="Ribokinase-like"/>
</dbReference>
<keyword evidence="2" id="KW-0808">Transferase</keyword>
<dbReference type="Proteomes" id="UP001139722">
    <property type="component" value="Unassembled WGS sequence"/>
</dbReference>
<evidence type="ECO:0000313" key="5">
    <source>
        <dbReference type="EMBL" id="MCP2370851.1"/>
    </source>
</evidence>
<protein>
    <submittedName>
        <fullName evidence="5">Sugar/nucleoside kinase (Ribokinase family)</fullName>
    </submittedName>
</protein>
<dbReference type="PANTHER" id="PTHR43320">
    <property type="entry name" value="SUGAR KINASE"/>
    <property type="match status" value="1"/>
</dbReference>
<evidence type="ECO:0000256" key="2">
    <source>
        <dbReference type="ARBA" id="ARBA00022679"/>
    </source>
</evidence>
<proteinExistence type="inferred from homology"/>
<evidence type="ECO:0000259" key="4">
    <source>
        <dbReference type="Pfam" id="PF00294"/>
    </source>
</evidence>
<evidence type="ECO:0000256" key="3">
    <source>
        <dbReference type="ARBA" id="ARBA00022777"/>
    </source>
</evidence>
<comment type="caution">
    <text evidence="5">The sequence shown here is derived from an EMBL/GenBank/DDBJ whole genome shotgun (WGS) entry which is preliminary data.</text>
</comment>
<accession>A0A9X2H0C8</accession>
<dbReference type="AlphaFoldDB" id="A0A9X2H0C8"/>
<dbReference type="InterPro" id="IPR011611">
    <property type="entry name" value="PfkB_dom"/>
</dbReference>
<dbReference type="Pfam" id="PF00294">
    <property type="entry name" value="PfkB"/>
    <property type="match status" value="1"/>
</dbReference>
<feature type="domain" description="Carbohydrate kinase PfkB" evidence="4">
    <location>
        <begin position="1"/>
        <end position="218"/>
    </location>
</feature>
<dbReference type="EMBL" id="JAMZDY010000001">
    <property type="protein sequence ID" value="MCP2370851.1"/>
    <property type="molecule type" value="Genomic_DNA"/>
</dbReference>
<dbReference type="SUPFAM" id="SSF53613">
    <property type="entry name" value="Ribokinase-like"/>
    <property type="match status" value="1"/>
</dbReference>
<comment type="similarity">
    <text evidence="1">Belongs to the carbohydrate kinase PfkB family.</text>
</comment>